<evidence type="ECO:0000256" key="7">
    <source>
        <dbReference type="ARBA" id="ARBA00022729"/>
    </source>
</evidence>
<proteinExistence type="inferred from homology"/>
<feature type="active site" evidence="13">
    <location>
        <position position="149"/>
    </location>
</feature>
<dbReference type="InterPro" id="IPR015956">
    <property type="entry name" value="Peniciliin-bd_prot_C_sf"/>
</dbReference>
<evidence type="ECO:0000256" key="13">
    <source>
        <dbReference type="PIRSR" id="PIRSR618044-1"/>
    </source>
</evidence>
<evidence type="ECO:0000259" key="16">
    <source>
        <dbReference type="SMART" id="SM00936"/>
    </source>
</evidence>
<evidence type="ECO:0000256" key="4">
    <source>
        <dbReference type="ARBA" id="ARBA00012448"/>
    </source>
</evidence>
<dbReference type="InterPro" id="IPR012338">
    <property type="entry name" value="Beta-lactam/transpept-like"/>
</dbReference>
<evidence type="ECO:0000313" key="17">
    <source>
        <dbReference type="EMBL" id="PUE02250.1"/>
    </source>
</evidence>
<evidence type="ECO:0000256" key="1">
    <source>
        <dbReference type="ARBA" id="ARBA00003217"/>
    </source>
</evidence>
<dbReference type="PRINTS" id="PR00725">
    <property type="entry name" value="DADACBPTASE1"/>
</dbReference>
<dbReference type="SUPFAM" id="SSF69189">
    <property type="entry name" value="Penicillin-binding protein associated domain"/>
    <property type="match status" value="1"/>
</dbReference>
<dbReference type="AlphaFoldDB" id="A0A6N4DQH7"/>
<dbReference type="GO" id="GO:0009252">
    <property type="term" value="P:peptidoglycan biosynthetic process"/>
    <property type="evidence" value="ECO:0007669"/>
    <property type="project" value="UniProtKB-UniPathway"/>
</dbReference>
<comment type="similarity">
    <text evidence="3 15">Belongs to the peptidase S11 family.</text>
</comment>
<keyword evidence="6" id="KW-0645">Protease</keyword>
<dbReference type="SMART" id="SM00936">
    <property type="entry name" value="PBP5_C"/>
    <property type="match status" value="1"/>
</dbReference>
<keyword evidence="11" id="KW-0961">Cell wall biogenesis/degradation</keyword>
<dbReference type="PANTHER" id="PTHR21581:SF6">
    <property type="entry name" value="TRAFFICKING PROTEIN PARTICLE COMPLEX SUBUNIT 12"/>
    <property type="match status" value="1"/>
</dbReference>
<dbReference type="EC" id="3.4.16.4" evidence="4"/>
<comment type="function">
    <text evidence="1">Removes C-terminal D-alanyl residues from sugar-peptide cell wall precursors.</text>
</comment>
<gene>
    <name evidence="17" type="ORF">C3L24_06345</name>
</gene>
<feature type="binding site" evidence="14">
    <location>
        <position position="251"/>
    </location>
    <ligand>
        <name>substrate</name>
    </ligand>
</feature>
<protein>
    <recommendedName>
        <fullName evidence="4">serine-type D-Ala-D-Ala carboxypeptidase</fullName>
        <ecNumber evidence="4">3.4.16.4</ecNumber>
    </recommendedName>
</protein>
<keyword evidence="10" id="KW-0573">Peptidoglycan synthesis</keyword>
<keyword evidence="7" id="KW-0732">Signal</keyword>
<evidence type="ECO:0000256" key="14">
    <source>
        <dbReference type="PIRSR" id="PIRSR618044-2"/>
    </source>
</evidence>
<keyword evidence="9" id="KW-0133">Cell shape</keyword>
<evidence type="ECO:0000256" key="5">
    <source>
        <dbReference type="ARBA" id="ARBA00022645"/>
    </source>
</evidence>
<accession>A0A6N4DQH7</accession>
<dbReference type="UniPathway" id="UPA00219"/>
<keyword evidence="5 17" id="KW-0121">Carboxypeptidase</keyword>
<evidence type="ECO:0000256" key="8">
    <source>
        <dbReference type="ARBA" id="ARBA00022801"/>
    </source>
</evidence>
<evidence type="ECO:0000313" key="18">
    <source>
        <dbReference type="Proteomes" id="UP000250928"/>
    </source>
</evidence>
<evidence type="ECO:0000256" key="10">
    <source>
        <dbReference type="ARBA" id="ARBA00022984"/>
    </source>
</evidence>
<feature type="active site" description="Acyl-ester intermediate" evidence="13">
    <location>
        <position position="89"/>
    </location>
</feature>
<dbReference type="GO" id="GO:0008360">
    <property type="term" value="P:regulation of cell shape"/>
    <property type="evidence" value="ECO:0007669"/>
    <property type="project" value="UniProtKB-KW"/>
</dbReference>
<feature type="domain" description="Peptidase S11 D-Ala-D-Ala carboxypeptidase A C-terminal" evidence="16">
    <location>
        <begin position="301"/>
        <end position="391"/>
    </location>
</feature>
<comment type="catalytic activity">
    <reaction evidence="12">
        <text>Preferential cleavage: (Ac)2-L-Lys-D-Ala-|-D-Ala. Also transpeptidation of peptidyl-alanyl moieties that are N-acyl substituents of D-alanine.</text>
        <dbReference type="EC" id="3.4.16.4"/>
    </reaction>
</comment>
<dbReference type="Gene3D" id="3.40.710.10">
    <property type="entry name" value="DD-peptidase/beta-lactamase superfamily"/>
    <property type="match status" value="1"/>
</dbReference>
<dbReference type="SUPFAM" id="SSF56601">
    <property type="entry name" value="beta-lactamase/transpeptidase-like"/>
    <property type="match status" value="1"/>
</dbReference>
<comment type="pathway">
    <text evidence="2">Cell wall biogenesis; peptidoglycan biosynthesis.</text>
</comment>
<feature type="active site" description="Proton acceptor" evidence="13">
    <location>
        <position position="92"/>
    </location>
</feature>
<dbReference type="PANTHER" id="PTHR21581">
    <property type="entry name" value="D-ALANYL-D-ALANINE CARBOXYPEPTIDASE"/>
    <property type="match status" value="1"/>
</dbReference>
<name>A0A6N4DQH7_9GAMM</name>
<dbReference type="InterPro" id="IPR001967">
    <property type="entry name" value="Peptidase_S11_N"/>
</dbReference>
<dbReference type="Pfam" id="PF00768">
    <property type="entry name" value="Peptidase_S11"/>
    <property type="match status" value="1"/>
</dbReference>
<dbReference type="InterPro" id="IPR037167">
    <property type="entry name" value="Peptidase_S11_C_sf"/>
</dbReference>
<comment type="caution">
    <text evidence="17">The sequence shown here is derived from an EMBL/GenBank/DDBJ whole genome shotgun (WGS) entry which is preliminary data.</text>
</comment>
<dbReference type="EMBL" id="PQCO01000184">
    <property type="protein sequence ID" value="PUE02250.1"/>
    <property type="molecule type" value="Genomic_DNA"/>
</dbReference>
<evidence type="ECO:0000256" key="15">
    <source>
        <dbReference type="RuleBase" id="RU004016"/>
    </source>
</evidence>
<reference evidence="17 18" key="1">
    <citation type="submission" date="2018-01" db="EMBL/GenBank/DDBJ databases">
        <title>Novel co-symbiosis in the lucinid bivalve Phacoides pectinatus.</title>
        <authorList>
            <person name="Lim S.J."/>
            <person name="Davis B.G."/>
            <person name="Gill D.E."/>
            <person name="Engel A.S."/>
            <person name="Anderson L.C."/>
            <person name="Campbell B.J."/>
        </authorList>
    </citation>
    <scope>NUCLEOTIDE SEQUENCE [LARGE SCALE GENOMIC DNA]</scope>
    <source>
        <strain evidence="17">N3_P5</strain>
    </source>
</reference>
<evidence type="ECO:0000256" key="12">
    <source>
        <dbReference type="ARBA" id="ARBA00034000"/>
    </source>
</evidence>
<keyword evidence="8 17" id="KW-0378">Hydrolase</keyword>
<evidence type="ECO:0000256" key="6">
    <source>
        <dbReference type="ARBA" id="ARBA00022670"/>
    </source>
</evidence>
<dbReference type="InterPro" id="IPR018044">
    <property type="entry name" value="Peptidase_S11"/>
</dbReference>
<evidence type="ECO:0000256" key="11">
    <source>
        <dbReference type="ARBA" id="ARBA00023316"/>
    </source>
</evidence>
<evidence type="ECO:0000256" key="9">
    <source>
        <dbReference type="ARBA" id="ARBA00022960"/>
    </source>
</evidence>
<dbReference type="GO" id="GO:0006508">
    <property type="term" value="P:proteolysis"/>
    <property type="evidence" value="ECO:0007669"/>
    <property type="project" value="UniProtKB-KW"/>
</dbReference>
<dbReference type="GO" id="GO:0009002">
    <property type="term" value="F:serine-type D-Ala-D-Ala carboxypeptidase activity"/>
    <property type="evidence" value="ECO:0007669"/>
    <property type="project" value="UniProtKB-EC"/>
</dbReference>
<dbReference type="Pfam" id="PF07943">
    <property type="entry name" value="PBP5_C"/>
    <property type="match status" value="1"/>
</dbReference>
<dbReference type="InterPro" id="IPR012907">
    <property type="entry name" value="Peptidase_S11_C"/>
</dbReference>
<sequence length="407" mass="45029">MAATLEPTHRIVVPLAREHPKRKPPVQLQKTTSVSTLLLLLALCIPQGHAATPIPAPPQVAASGHLLVDFDSGRVLSEENADQRLEPASLTKIMTAYVVMRELKQGNITLQDPVRVSRKAWKAPGSRMFIEVDKQVSVELLLKGMIIQSGNDASIALAEHIAGSEETFANLMNEHARRLGMHNTHFDNSTGLPSDNHYTTPRDIALVAAATIRESPEYYAWYAIREMRFNDINQHNRNRLLWRDDSVDGIKTGHTEAAGFCLVASARRDDQRLISVVMGTKSDDARARESQSLLNYGFRFFETHRLYGTGEALTRVRVWKGSQEQLPLGLGADLHVTIPRHQYKNLKADMRIEPGITAPVAKGAVLGSVHLTLGGEALEQVPLIALEQVDAGGLWQSAKDSVLLWFE</sequence>
<dbReference type="GO" id="GO:0071555">
    <property type="term" value="P:cell wall organization"/>
    <property type="evidence" value="ECO:0007669"/>
    <property type="project" value="UniProtKB-KW"/>
</dbReference>
<dbReference type="Proteomes" id="UP000250928">
    <property type="component" value="Unassembled WGS sequence"/>
</dbReference>
<organism evidence="17 18">
    <name type="scientific">Candidatus Sedimenticola endophacoides</name>
    <dbReference type="NCBI Taxonomy" id="2548426"/>
    <lineage>
        <taxon>Bacteria</taxon>
        <taxon>Pseudomonadati</taxon>
        <taxon>Pseudomonadota</taxon>
        <taxon>Gammaproteobacteria</taxon>
        <taxon>Chromatiales</taxon>
        <taxon>Sedimenticolaceae</taxon>
        <taxon>Sedimenticola</taxon>
    </lineage>
</organism>
<evidence type="ECO:0000256" key="3">
    <source>
        <dbReference type="ARBA" id="ARBA00007164"/>
    </source>
</evidence>
<dbReference type="Gene3D" id="2.60.410.10">
    <property type="entry name" value="D-Ala-D-Ala carboxypeptidase, C-terminal domain"/>
    <property type="match status" value="1"/>
</dbReference>
<evidence type="ECO:0000256" key="2">
    <source>
        <dbReference type="ARBA" id="ARBA00004752"/>
    </source>
</evidence>